<gene>
    <name evidence="2" type="ORF">TeGR_g2022</name>
</gene>
<dbReference type="Proteomes" id="UP001165060">
    <property type="component" value="Unassembled WGS sequence"/>
</dbReference>
<reference evidence="2 3" key="1">
    <citation type="journal article" date="2023" name="Commun. Biol.">
        <title>Genome analysis of Parmales, the sister group of diatoms, reveals the evolutionary specialization of diatoms from phago-mixotrophs to photoautotrophs.</title>
        <authorList>
            <person name="Ban H."/>
            <person name="Sato S."/>
            <person name="Yoshikawa S."/>
            <person name="Yamada K."/>
            <person name="Nakamura Y."/>
            <person name="Ichinomiya M."/>
            <person name="Sato N."/>
            <person name="Blanc-Mathieu R."/>
            <person name="Endo H."/>
            <person name="Kuwata A."/>
            <person name="Ogata H."/>
        </authorList>
    </citation>
    <scope>NUCLEOTIDE SEQUENCE [LARGE SCALE GENOMIC DNA]</scope>
</reference>
<evidence type="ECO:0000313" key="2">
    <source>
        <dbReference type="EMBL" id="GMI32210.1"/>
    </source>
</evidence>
<evidence type="ECO:0008006" key="4">
    <source>
        <dbReference type="Google" id="ProtNLM"/>
    </source>
</evidence>
<proteinExistence type="predicted"/>
<comment type="caution">
    <text evidence="2">The sequence shown here is derived from an EMBL/GenBank/DDBJ whole genome shotgun (WGS) entry which is preliminary data.</text>
</comment>
<sequence length="160" mass="17582">MRKPQSLRRIAPRGITPLSKNLDFVCSGYSRGDYPEADTIVLVLTDGEPSDTNFSGLVAQLRSRKGGVFVSFLMCTEEDRIVDAYSKYIDEIPGCDVTDDYRSEKALCAKKGNKLSYDMYLAKAVLGAKFEKYDKLDDTARERPAAPPPPPPSGGCCTIS</sequence>
<feature type="region of interest" description="Disordered" evidence="1">
    <location>
        <begin position="138"/>
        <end position="160"/>
    </location>
</feature>
<accession>A0ABQ6MSN8</accession>
<dbReference type="InterPro" id="IPR036465">
    <property type="entry name" value="vWFA_dom_sf"/>
</dbReference>
<name>A0ABQ6MSN8_9STRA</name>
<organism evidence="2 3">
    <name type="scientific">Tetraparma gracilis</name>
    <dbReference type="NCBI Taxonomy" id="2962635"/>
    <lineage>
        <taxon>Eukaryota</taxon>
        <taxon>Sar</taxon>
        <taxon>Stramenopiles</taxon>
        <taxon>Ochrophyta</taxon>
        <taxon>Bolidophyceae</taxon>
        <taxon>Parmales</taxon>
        <taxon>Triparmaceae</taxon>
        <taxon>Tetraparma</taxon>
    </lineage>
</organism>
<dbReference type="SUPFAM" id="SSF53300">
    <property type="entry name" value="vWA-like"/>
    <property type="match status" value="1"/>
</dbReference>
<evidence type="ECO:0000256" key="1">
    <source>
        <dbReference type="SAM" id="MobiDB-lite"/>
    </source>
</evidence>
<keyword evidence="3" id="KW-1185">Reference proteome</keyword>
<protein>
    <recommendedName>
        <fullName evidence="4">VWFA domain-containing protein</fullName>
    </recommendedName>
</protein>
<dbReference type="EMBL" id="BRYB01003184">
    <property type="protein sequence ID" value="GMI32210.1"/>
    <property type="molecule type" value="Genomic_DNA"/>
</dbReference>
<evidence type="ECO:0000313" key="3">
    <source>
        <dbReference type="Proteomes" id="UP001165060"/>
    </source>
</evidence>